<dbReference type="GO" id="GO:0044183">
    <property type="term" value="F:protein folding chaperone"/>
    <property type="evidence" value="ECO:0000318"/>
    <property type="project" value="GO_Central"/>
</dbReference>
<evidence type="ECO:0000256" key="12">
    <source>
        <dbReference type="ARBA" id="ARBA00023212"/>
    </source>
</evidence>
<dbReference type="RefSeq" id="XP_030832594.1">
    <property type="nucleotide sequence ID" value="XM_030976734.1"/>
</dbReference>
<feature type="transmembrane region" description="Helical" evidence="17">
    <location>
        <begin position="370"/>
        <end position="392"/>
    </location>
</feature>
<dbReference type="SMART" id="SM00028">
    <property type="entry name" value="TPR"/>
    <property type="match status" value="3"/>
</dbReference>
<dbReference type="Proteomes" id="UP000007110">
    <property type="component" value="Unassembled WGS sequence"/>
</dbReference>
<keyword evidence="17" id="KW-1133">Transmembrane helix</keyword>
<dbReference type="SUPFAM" id="SSF54534">
    <property type="entry name" value="FKBP-like"/>
    <property type="match status" value="1"/>
</dbReference>
<feature type="domain" description="PPIase FKBP-type" evidence="18">
    <location>
        <begin position="104"/>
        <end position="188"/>
    </location>
</feature>
<evidence type="ECO:0000259" key="18">
    <source>
        <dbReference type="PROSITE" id="PS50059"/>
    </source>
</evidence>
<evidence type="ECO:0000256" key="8">
    <source>
        <dbReference type="ARBA" id="ARBA00022737"/>
    </source>
</evidence>
<dbReference type="GO" id="GO:0016020">
    <property type="term" value="C:membrane"/>
    <property type="evidence" value="ECO:0000318"/>
    <property type="project" value="GO_Central"/>
</dbReference>
<evidence type="ECO:0000256" key="14">
    <source>
        <dbReference type="PROSITE-ProRule" id="PRU00277"/>
    </source>
</evidence>
<evidence type="ECO:0000313" key="19">
    <source>
        <dbReference type="EnsemblMetazoa" id="XP_030832594"/>
    </source>
</evidence>
<evidence type="ECO:0000313" key="20">
    <source>
        <dbReference type="Proteomes" id="UP000007110"/>
    </source>
</evidence>
<dbReference type="EnsemblMetazoa" id="XM_030976734">
    <property type="protein sequence ID" value="XP_030832594"/>
    <property type="gene ID" value="LOC587884"/>
</dbReference>
<keyword evidence="8" id="KW-0677">Repeat</keyword>
<comment type="catalytic activity">
    <reaction evidence="14">
        <text>[protein]-peptidylproline (omega=180) = [protein]-peptidylproline (omega=0)</text>
        <dbReference type="Rhea" id="RHEA:16237"/>
        <dbReference type="Rhea" id="RHEA-COMP:10747"/>
        <dbReference type="Rhea" id="RHEA-COMP:10748"/>
        <dbReference type="ChEBI" id="CHEBI:83833"/>
        <dbReference type="ChEBI" id="CHEBI:83834"/>
        <dbReference type="EC" id="5.2.1.8"/>
    </reaction>
</comment>
<keyword evidence="6" id="KW-0597">Phosphoprotein</keyword>
<evidence type="ECO:0000256" key="4">
    <source>
        <dbReference type="ARBA" id="ARBA00004514"/>
    </source>
</evidence>
<keyword evidence="17" id="KW-0472">Membrane</keyword>
<dbReference type="KEGG" id="spu:587884"/>
<evidence type="ECO:0000256" key="13">
    <source>
        <dbReference type="ARBA" id="ARBA00023242"/>
    </source>
</evidence>
<organism evidence="19 20">
    <name type="scientific">Strongylocentrotus purpuratus</name>
    <name type="common">Purple sea urchin</name>
    <dbReference type="NCBI Taxonomy" id="7668"/>
    <lineage>
        <taxon>Eukaryota</taxon>
        <taxon>Metazoa</taxon>
        <taxon>Echinodermata</taxon>
        <taxon>Eleutherozoa</taxon>
        <taxon>Echinozoa</taxon>
        <taxon>Echinoidea</taxon>
        <taxon>Euechinoidea</taxon>
        <taxon>Echinacea</taxon>
        <taxon>Camarodonta</taxon>
        <taxon>Echinidea</taxon>
        <taxon>Strongylocentrotidae</taxon>
        <taxon>Strongylocentrotus</taxon>
    </lineage>
</organism>
<comment type="subcellular location">
    <subcellularLocation>
        <location evidence="3">Cytoplasm</location>
        <location evidence="3">Cytoskeleton</location>
    </subcellularLocation>
    <subcellularLocation>
        <location evidence="4">Cytoplasm</location>
        <location evidence="4">Cytosol</location>
    </subcellularLocation>
    <subcellularLocation>
        <location evidence="2">Mitochondrion</location>
    </subcellularLocation>
    <subcellularLocation>
        <location evidence="1">Nucleus</location>
    </subcellularLocation>
</comment>
<name>A0A7M7N7W0_STRPU</name>
<dbReference type="GO" id="GO:0005634">
    <property type="term" value="C:nucleus"/>
    <property type="evidence" value="ECO:0007669"/>
    <property type="project" value="UniProtKB-SubCell"/>
</dbReference>
<feature type="region of interest" description="Disordered" evidence="16">
    <location>
        <begin position="1"/>
        <end position="79"/>
    </location>
</feature>
<dbReference type="OMA" id="ICVASMK"/>
<keyword evidence="11" id="KW-0496">Mitochondrion</keyword>
<dbReference type="GO" id="GO:0043066">
    <property type="term" value="P:negative regulation of apoptotic process"/>
    <property type="evidence" value="ECO:0000318"/>
    <property type="project" value="GO_Central"/>
</dbReference>
<feature type="repeat" description="TPR" evidence="15">
    <location>
        <begin position="289"/>
        <end position="322"/>
    </location>
</feature>
<evidence type="ECO:0000256" key="2">
    <source>
        <dbReference type="ARBA" id="ARBA00004173"/>
    </source>
</evidence>
<keyword evidence="5" id="KW-0488">Methylation</keyword>
<keyword evidence="9 15" id="KW-0802">TPR repeat</keyword>
<proteinExistence type="predicted"/>
<dbReference type="PANTHER" id="PTHR46512:SF1">
    <property type="entry name" value="PEPTIDYLPROLYL ISOMERASE"/>
    <property type="match status" value="1"/>
</dbReference>
<dbReference type="GO" id="GO:0005874">
    <property type="term" value="C:microtubule"/>
    <property type="evidence" value="ECO:0007669"/>
    <property type="project" value="UniProtKB-KW"/>
</dbReference>
<dbReference type="Pfam" id="PF07719">
    <property type="entry name" value="TPR_2"/>
    <property type="match status" value="1"/>
</dbReference>
<keyword evidence="13" id="KW-0539">Nucleus</keyword>
<feature type="compositionally biased region" description="Basic and acidic residues" evidence="16">
    <location>
        <begin position="1"/>
        <end position="14"/>
    </location>
</feature>
<keyword evidence="14" id="KW-0413">Isomerase</keyword>
<dbReference type="PANTHER" id="PTHR46512">
    <property type="entry name" value="PEPTIDYLPROLYL ISOMERASE"/>
    <property type="match status" value="1"/>
</dbReference>
<dbReference type="SUPFAM" id="SSF48452">
    <property type="entry name" value="TPR-like"/>
    <property type="match status" value="1"/>
</dbReference>
<dbReference type="RefSeq" id="XP_030832595.1">
    <property type="nucleotide sequence ID" value="XM_030976735.1"/>
</dbReference>
<dbReference type="OrthoDB" id="532682at2759"/>
<dbReference type="GO" id="GO:0005829">
    <property type="term" value="C:cytosol"/>
    <property type="evidence" value="ECO:0000318"/>
    <property type="project" value="GO_Central"/>
</dbReference>
<dbReference type="InterPro" id="IPR011990">
    <property type="entry name" value="TPR-like_helical_dom_sf"/>
</dbReference>
<evidence type="ECO:0000256" key="11">
    <source>
        <dbReference type="ARBA" id="ARBA00023128"/>
    </source>
</evidence>
<dbReference type="EC" id="5.2.1.8" evidence="14"/>
<dbReference type="GeneID" id="587884"/>
<reference evidence="20" key="1">
    <citation type="submission" date="2015-02" db="EMBL/GenBank/DDBJ databases">
        <title>Genome sequencing for Strongylocentrotus purpuratus.</title>
        <authorList>
            <person name="Murali S."/>
            <person name="Liu Y."/>
            <person name="Vee V."/>
            <person name="English A."/>
            <person name="Wang M."/>
            <person name="Skinner E."/>
            <person name="Han Y."/>
            <person name="Muzny D.M."/>
            <person name="Worley K.C."/>
            <person name="Gibbs R.A."/>
        </authorList>
    </citation>
    <scope>NUCLEOTIDE SEQUENCE</scope>
</reference>
<evidence type="ECO:0000256" key="5">
    <source>
        <dbReference type="ARBA" id="ARBA00022481"/>
    </source>
</evidence>
<evidence type="ECO:0000256" key="10">
    <source>
        <dbReference type="ARBA" id="ARBA00022990"/>
    </source>
</evidence>
<dbReference type="AlphaFoldDB" id="A0A7M7N7W0"/>
<evidence type="ECO:0000256" key="9">
    <source>
        <dbReference type="ARBA" id="ARBA00022803"/>
    </source>
</evidence>
<evidence type="ECO:0000256" key="3">
    <source>
        <dbReference type="ARBA" id="ARBA00004245"/>
    </source>
</evidence>
<dbReference type="PROSITE" id="PS50005">
    <property type="entry name" value="TPR"/>
    <property type="match status" value="1"/>
</dbReference>
<sequence length="393" mass="42765">MADVVEKPEGKADASGDPSRVQEVTPGSDANGDQAKQTAVDGSQISTPKEPLQESDSVVNDDQEKEEVSGSGDGEEWLDVLGSGKLRKKVLKAGQGEAARPDRGMAMTVRYKGMLEDGTEVEGEEKATFTQGEGEIVQAIDLCVCLMELGEVAEIHTNARFAYGEYGKAPKILPNTDMIYEVELLETNPPPTPITMTLEEVCQLANKKREYGNQLFGRKDFSGAINSYSKAITLLDDCPSGKGDDYEKEVNDMLVKCFNNLAAAQLKVDAFSAALQSCNSVLLKEPSNVKALFRKGKVLAGQQEFTEAQTYLKKALAIEPSNKTIHQELAKLSVKQQKEVKSEKAMYQRMVGDMAAVSESEKEQKNSNRAYYLLIGLTVIIAAVGVVLSLYLS</sequence>
<dbReference type="EnsemblMetazoa" id="XM_030976735">
    <property type="protein sequence ID" value="XP_030832595"/>
    <property type="gene ID" value="LOC587884"/>
</dbReference>
<keyword evidence="14" id="KW-0697">Rotamase</keyword>
<dbReference type="InterPro" id="IPR050754">
    <property type="entry name" value="FKBP4/5/8-like"/>
</dbReference>
<evidence type="ECO:0000256" key="6">
    <source>
        <dbReference type="ARBA" id="ARBA00022553"/>
    </source>
</evidence>
<evidence type="ECO:0000256" key="7">
    <source>
        <dbReference type="ARBA" id="ARBA00022701"/>
    </source>
</evidence>
<dbReference type="Gene3D" id="3.10.50.40">
    <property type="match status" value="1"/>
</dbReference>
<dbReference type="Gene3D" id="1.25.40.10">
    <property type="entry name" value="Tetratricopeptide repeat domain"/>
    <property type="match status" value="1"/>
</dbReference>
<evidence type="ECO:0000256" key="1">
    <source>
        <dbReference type="ARBA" id="ARBA00004123"/>
    </source>
</evidence>
<dbReference type="InParanoid" id="A0A7M7N7W0"/>
<dbReference type="InterPro" id="IPR046357">
    <property type="entry name" value="PPIase_dom_sf"/>
</dbReference>
<protein>
    <recommendedName>
        <fullName evidence="14">peptidylprolyl isomerase</fullName>
        <ecNumber evidence="14">5.2.1.8</ecNumber>
    </recommendedName>
</protein>
<keyword evidence="20" id="KW-1185">Reference proteome</keyword>
<dbReference type="GO" id="GO:0005740">
    <property type="term" value="C:mitochondrial envelope"/>
    <property type="evidence" value="ECO:0000318"/>
    <property type="project" value="GO_Central"/>
</dbReference>
<evidence type="ECO:0000256" key="15">
    <source>
        <dbReference type="PROSITE-ProRule" id="PRU00339"/>
    </source>
</evidence>
<keyword evidence="12" id="KW-0206">Cytoskeleton</keyword>
<dbReference type="InterPro" id="IPR019734">
    <property type="entry name" value="TPR_rpt"/>
</dbReference>
<keyword evidence="12" id="KW-0963">Cytoplasm</keyword>
<feature type="compositionally biased region" description="Polar residues" evidence="16">
    <location>
        <begin position="34"/>
        <end position="47"/>
    </location>
</feature>
<dbReference type="GO" id="GO:0003755">
    <property type="term" value="F:peptidyl-prolyl cis-trans isomerase activity"/>
    <property type="evidence" value="ECO:0007669"/>
    <property type="project" value="UniProtKB-KW"/>
</dbReference>
<evidence type="ECO:0000256" key="17">
    <source>
        <dbReference type="SAM" id="Phobius"/>
    </source>
</evidence>
<keyword evidence="17" id="KW-0812">Transmembrane</keyword>
<accession>A0A7M7N7W0</accession>
<dbReference type="FunCoup" id="A0A7M7N7W0">
    <property type="interactions" value="441"/>
</dbReference>
<dbReference type="GO" id="GO:0006457">
    <property type="term" value="P:protein folding"/>
    <property type="evidence" value="ECO:0000318"/>
    <property type="project" value="GO_Central"/>
</dbReference>
<dbReference type="PROSITE" id="PS50059">
    <property type="entry name" value="FKBP_PPIASE"/>
    <property type="match status" value="1"/>
</dbReference>
<keyword evidence="10" id="KW-0007">Acetylation</keyword>
<keyword evidence="7" id="KW-0493">Microtubule</keyword>
<dbReference type="InterPro" id="IPR001179">
    <property type="entry name" value="PPIase_FKBP_dom"/>
</dbReference>
<dbReference type="CTD" id="23770"/>
<reference evidence="19" key="2">
    <citation type="submission" date="2021-01" db="UniProtKB">
        <authorList>
            <consortium name="EnsemblMetazoa"/>
        </authorList>
    </citation>
    <scope>IDENTIFICATION</scope>
</reference>
<dbReference type="InterPro" id="IPR013105">
    <property type="entry name" value="TPR_2"/>
</dbReference>
<dbReference type="GO" id="GO:0012505">
    <property type="term" value="C:endomembrane system"/>
    <property type="evidence" value="ECO:0000318"/>
    <property type="project" value="GO_Central"/>
</dbReference>
<dbReference type="Pfam" id="PF00254">
    <property type="entry name" value="FKBP_C"/>
    <property type="match status" value="1"/>
</dbReference>
<evidence type="ECO:0000256" key="16">
    <source>
        <dbReference type="SAM" id="MobiDB-lite"/>
    </source>
</evidence>